<comment type="catalytic activity">
    <reaction evidence="8">
        <text>(5Z,8Z,11Z,14Z)-eicosatetraenoyl-CoA + H2O = (5Z,8Z,11Z,14Z)-eicosatetraenoate + CoA + H(+)</text>
        <dbReference type="Rhea" id="RHEA:40151"/>
        <dbReference type="ChEBI" id="CHEBI:15377"/>
        <dbReference type="ChEBI" id="CHEBI:15378"/>
        <dbReference type="ChEBI" id="CHEBI:32395"/>
        <dbReference type="ChEBI" id="CHEBI:57287"/>
        <dbReference type="ChEBI" id="CHEBI:57368"/>
    </reaction>
    <physiologicalReaction direction="left-to-right" evidence="8">
        <dbReference type="Rhea" id="RHEA:40152"/>
    </physiologicalReaction>
</comment>
<evidence type="ECO:0000256" key="16">
    <source>
        <dbReference type="ARBA" id="ARBA00052918"/>
    </source>
</evidence>
<evidence type="ECO:0000256" key="19">
    <source>
        <dbReference type="ARBA" id="ARBA00065151"/>
    </source>
</evidence>
<keyword evidence="31" id="KW-0645">Protease</keyword>
<comment type="catalytic activity">
    <reaction evidence="1">
        <text>a phenyl acetate + H2O = a phenol + acetate + H(+)</text>
        <dbReference type="Rhea" id="RHEA:17309"/>
        <dbReference type="ChEBI" id="CHEBI:15377"/>
        <dbReference type="ChEBI" id="CHEBI:15378"/>
        <dbReference type="ChEBI" id="CHEBI:30089"/>
        <dbReference type="ChEBI" id="CHEBI:33853"/>
        <dbReference type="ChEBI" id="CHEBI:140310"/>
        <dbReference type="EC" id="3.1.1.2"/>
    </reaction>
</comment>
<dbReference type="Proteomes" id="UP000219788">
    <property type="component" value="Unassembled WGS sequence"/>
</dbReference>
<evidence type="ECO:0000256" key="24">
    <source>
        <dbReference type="ARBA" id="ARBA00078278"/>
    </source>
</evidence>
<accession>A0A2A7U0P1</accession>
<evidence type="ECO:0000256" key="14">
    <source>
        <dbReference type="ARBA" id="ARBA00052268"/>
    </source>
</evidence>
<evidence type="ECO:0000256" key="27">
    <source>
        <dbReference type="ARBA" id="ARBA00080218"/>
    </source>
</evidence>
<evidence type="ECO:0000256" key="22">
    <source>
        <dbReference type="ARBA" id="ARBA00078117"/>
    </source>
</evidence>
<evidence type="ECO:0000256" key="28">
    <source>
        <dbReference type="ARBA" id="ARBA00080229"/>
    </source>
</evidence>
<dbReference type="GO" id="GO:0004064">
    <property type="term" value="F:arylesterase activity"/>
    <property type="evidence" value="ECO:0007669"/>
    <property type="project" value="UniProtKB-EC"/>
</dbReference>
<gene>
    <name evidence="31" type="ORF">CRM76_07915</name>
</gene>
<comment type="catalytic activity">
    <reaction evidence="13">
        <text>a butanoate ester + H2O = an aliphatic alcohol + butanoate + H(+)</text>
        <dbReference type="Rhea" id="RHEA:47348"/>
        <dbReference type="ChEBI" id="CHEBI:2571"/>
        <dbReference type="ChEBI" id="CHEBI:15377"/>
        <dbReference type="ChEBI" id="CHEBI:15378"/>
        <dbReference type="ChEBI" id="CHEBI:17968"/>
        <dbReference type="ChEBI" id="CHEBI:50477"/>
    </reaction>
</comment>
<dbReference type="EC" id="3.1.2.14" evidence="3"/>
<organism evidence="31 32">
    <name type="scientific">Edwardsiella tarda</name>
    <dbReference type="NCBI Taxonomy" id="636"/>
    <lineage>
        <taxon>Bacteria</taxon>
        <taxon>Pseudomonadati</taxon>
        <taxon>Pseudomonadota</taxon>
        <taxon>Gammaproteobacteria</taxon>
        <taxon>Enterobacterales</taxon>
        <taxon>Hafniaceae</taxon>
        <taxon>Edwardsiella</taxon>
    </lineage>
</organism>
<evidence type="ECO:0000313" key="32">
    <source>
        <dbReference type="Proteomes" id="UP000219788"/>
    </source>
</evidence>
<dbReference type="RefSeq" id="WP_098142935.1">
    <property type="nucleotide sequence ID" value="NZ_PDDV01000013.1"/>
</dbReference>
<comment type="catalytic activity">
    <reaction evidence="10">
        <text>hexadecanoyl-CoA + H2O = hexadecanoate + CoA + H(+)</text>
        <dbReference type="Rhea" id="RHEA:16645"/>
        <dbReference type="ChEBI" id="CHEBI:7896"/>
        <dbReference type="ChEBI" id="CHEBI:15377"/>
        <dbReference type="ChEBI" id="CHEBI:15378"/>
        <dbReference type="ChEBI" id="CHEBI:57287"/>
        <dbReference type="ChEBI" id="CHEBI:57379"/>
        <dbReference type="EC" id="3.1.2.2"/>
    </reaction>
    <physiologicalReaction direction="left-to-right" evidence="10">
        <dbReference type="Rhea" id="RHEA:16646"/>
    </physiologicalReaction>
</comment>
<dbReference type="EMBL" id="PDDV01000013">
    <property type="protein sequence ID" value="PEH71861.1"/>
    <property type="molecule type" value="Genomic_DNA"/>
</dbReference>
<keyword evidence="6" id="KW-0732">Signal</keyword>
<comment type="catalytic activity">
    <reaction evidence="18">
        <text>a fatty acyl-CoA + H2O = a fatty acid + CoA + H(+)</text>
        <dbReference type="Rhea" id="RHEA:16781"/>
        <dbReference type="ChEBI" id="CHEBI:15377"/>
        <dbReference type="ChEBI" id="CHEBI:15378"/>
        <dbReference type="ChEBI" id="CHEBI:28868"/>
        <dbReference type="ChEBI" id="CHEBI:57287"/>
        <dbReference type="ChEBI" id="CHEBI:77636"/>
    </reaction>
    <physiologicalReaction direction="left-to-right" evidence="18">
        <dbReference type="Rhea" id="RHEA:16782"/>
    </physiologicalReaction>
</comment>
<dbReference type="InterPro" id="IPR036514">
    <property type="entry name" value="SGNH_hydro_sf"/>
</dbReference>
<evidence type="ECO:0000256" key="18">
    <source>
        <dbReference type="ARBA" id="ARBA00052976"/>
    </source>
</evidence>
<evidence type="ECO:0000256" key="1">
    <source>
        <dbReference type="ARBA" id="ARBA00000368"/>
    </source>
</evidence>
<dbReference type="PANTHER" id="PTHR30383:SF24">
    <property type="entry name" value="THIOESTERASE 1_PROTEASE 1_LYSOPHOSPHOLIPASE L1"/>
    <property type="match status" value="1"/>
</dbReference>
<dbReference type="OrthoDB" id="9786188at2"/>
<comment type="similarity">
    <text evidence="2">Belongs to the 'GDSL' lipolytic enzyme family.</text>
</comment>
<evidence type="ECO:0000256" key="4">
    <source>
        <dbReference type="ARBA" id="ARBA00013274"/>
    </source>
</evidence>
<evidence type="ECO:0000256" key="2">
    <source>
        <dbReference type="ARBA" id="ARBA00008668"/>
    </source>
</evidence>
<dbReference type="PANTHER" id="PTHR30383">
    <property type="entry name" value="THIOESTERASE 1/PROTEASE 1/LYSOPHOSPHOLIPASE L1"/>
    <property type="match status" value="1"/>
</dbReference>
<evidence type="ECO:0000256" key="23">
    <source>
        <dbReference type="ARBA" id="ARBA00078270"/>
    </source>
</evidence>
<comment type="subunit">
    <text evidence="19">Monomer or homotetramer.</text>
</comment>
<evidence type="ECO:0000256" key="25">
    <source>
        <dbReference type="ARBA" id="ARBA00079125"/>
    </source>
</evidence>
<dbReference type="InterPro" id="IPR013830">
    <property type="entry name" value="SGNH_hydro"/>
</dbReference>
<comment type="catalytic activity">
    <reaction evidence="15">
        <text>(9Z)-octadecenoyl-[ACP] + H2O = (9Z)-octadecenoate + holo-[ACP] + H(+)</text>
        <dbReference type="Rhea" id="RHEA:15057"/>
        <dbReference type="Rhea" id="RHEA-COMP:9685"/>
        <dbReference type="Rhea" id="RHEA-COMP:9924"/>
        <dbReference type="ChEBI" id="CHEBI:15377"/>
        <dbReference type="ChEBI" id="CHEBI:15378"/>
        <dbReference type="ChEBI" id="CHEBI:30823"/>
        <dbReference type="ChEBI" id="CHEBI:64479"/>
        <dbReference type="ChEBI" id="CHEBI:78783"/>
        <dbReference type="EC" id="3.1.2.14"/>
    </reaction>
    <physiologicalReaction direction="left-to-right" evidence="15">
        <dbReference type="Rhea" id="RHEA:15058"/>
    </physiologicalReaction>
</comment>
<comment type="caution">
    <text evidence="31">The sequence shown here is derived from an EMBL/GenBank/DDBJ whole genome shotgun (WGS) entry which is preliminary data.</text>
</comment>
<dbReference type="EC" id="3.1.1.5" evidence="4"/>
<keyword evidence="7" id="KW-0378">Hydrolase</keyword>
<sequence length="218" mass="24407">MMNFNNVLRWHLPLLFVMFLFGLTTARADTLLVLGDSLSAAYRLPEQQGWVARLAIRGQTLTPPLTVINASISGDTAEQGLHRLPALLRQHQPRWVLIELGANDGLRGFPPDAIAATLTAIVAQIREAGATPLLMQIRLPPNYGRRYGEAFAALYPQLAARLHLTLLPFYMEQVVTRPEWMQDDGLHPNAQAQPFIADWMEQHLLPLLRPVEKSTPSH</sequence>
<evidence type="ECO:0000256" key="5">
    <source>
        <dbReference type="ARBA" id="ARBA00013277"/>
    </source>
</evidence>
<dbReference type="GO" id="GO:0006508">
    <property type="term" value="P:proteolysis"/>
    <property type="evidence" value="ECO:0007669"/>
    <property type="project" value="UniProtKB-KW"/>
</dbReference>
<protein>
    <recommendedName>
        <fullName evidence="20">Thioesterase 1/protease 1/lysophospholipase L1</fullName>
        <ecNumber evidence="5">3.1.1.2</ecNumber>
        <ecNumber evidence="4">3.1.1.5</ecNumber>
        <ecNumber evidence="3">3.1.2.14</ecNumber>
        <ecNumber evidence="9">3.1.2.2</ecNumber>
    </recommendedName>
    <alternativeName>
        <fullName evidence="27">Acyl-CoA thioesterase 1</fullName>
    </alternativeName>
    <alternativeName>
        <fullName evidence="28">Acyl-CoA thioesterase I</fullName>
    </alternativeName>
    <alternativeName>
        <fullName evidence="26">Arylesterase</fullName>
    </alternativeName>
    <alternativeName>
        <fullName evidence="21">Lysophospholipase L1</fullName>
    </alternativeName>
    <alternativeName>
        <fullName evidence="29">Oleoyl-[acyl-carrier-protein] hydrolase</fullName>
    </alternativeName>
    <alternativeName>
        <fullName evidence="25">Phospholipid degradation C</fullName>
    </alternativeName>
    <alternativeName>
        <fullName evidence="23">Protease 1</fullName>
    </alternativeName>
    <alternativeName>
        <fullName evidence="24">Protease I</fullName>
    </alternativeName>
    <alternativeName>
        <fullName evidence="22">Thioesterase I/protease I</fullName>
    </alternativeName>
</protein>
<evidence type="ECO:0000256" key="8">
    <source>
        <dbReference type="ARBA" id="ARBA00035852"/>
    </source>
</evidence>
<comment type="catalytic activity">
    <reaction evidence="11">
        <text>a 1-acyl-sn-glycero-3-phosphocholine + H2O = sn-glycerol 3-phosphocholine + a fatty acid + H(+)</text>
        <dbReference type="Rhea" id="RHEA:15177"/>
        <dbReference type="ChEBI" id="CHEBI:15377"/>
        <dbReference type="ChEBI" id="CHEBI:15378"/>
        <dbReference type="ChEBI" id="CHEBI:16870"/>
        <dbReference type="ChEBI" id="CHEBI:28868"/>
        <dbReference type="ChEBI" id="CHEBI:58168"/>
        <dbReference type="EC" id="3.1.1.5"/>
    </reaction>
</comment>
<comment type="catalytic activity">
    <reaction evidence="16">
        <text>a hexanoate ester + H2O = an aliphatic alcohol + hexanoate + H(+)</text>
        <dbReference type="Rhea" id="RHEA:47352"/>
        <dbReference type="ChEBI" id="CHEBI:2571"/>
        <dbReference type="ChEBI" id="CHEBI:15377"/>
        <dbReference type="ChEBI" id="CHEBI:15378"/>
        <dbReference type="ChEBI" id="CHEBI:17120"/>
        <dbReference type="ChEBI" id="CHEBI:87656"/>
    </reaction>
</comment>
<evidence type="ECO:0000256" key="20">
    <source>
        <dbReference type="ARBA" id="ARBA00074468"/>
    </source>
</evidence>
<dbReference type="Pfam" id="PF13472">
    <property type="entry name" value="Lipase_GDSL_2"/>
    <property type="match status" value="1"/>
</dbReference>
<proteinExistence type="inferred from homology"/>
<name>A0A2A7U0P1_EDWTA</name>
<evidence type="ECO:0000256" key="10">
    <source>
        <dbReference type="ARBA" id="ARBA00047734"/>
    </source>
</evidence>
<dbReference type="FunFam" id="3.40.50.1110:FF:000001">
    <property type="entry name" value="Multifunctional acyl-CoA thioesterase I"/>
    <property type="match status" value="1"/>
</dbReference>
<dbReference type="EC" id="3.1.1.2" evidence="5"/>
<dbReference type="STRING" id="636.AAW15_03605"/>
<evidence type="ECO:0000256" key="9">
    <source>
        <dbReference type="ARBA" id="ARBA00038848"/>
    </source>
</evidence>
<evidence type="ECO:0000313" key="31">
    <source>
        <dbReference type="EMBL" id="PEH71861.1"/>
    </source>
</evidence>
<evidence type="ECO:0000256" key="3">
    <source>
        <dbReference type="ARBA" id="ARBA00012480"/>
    </source>
</evidence>
<evidence type="ECO:0000256" key="13">
    <source>
        <dbReference type="ARBA" id="ARBA00050473"/>
    </source>
</evidence>
<evidence type="ECO:0000256" key="6">
    <source>
        <dbReference type="ARBA" id="ARBA00022729"/>
    </source>
</evidence>
<evidence type="ECO:0000256" key="29">
    <source>
        <dbReference type="ARBA" id="ARBA00082145"/>
    </source>
</evidence>
<evidence type="ECO:0000256" key="11">
    <source>
        <dbReference type="ARBA" id="ARBA00049531"/>
    </source>
</evidence>
<evidence type="ECO:0000256" key="12">
    <source>
        <dbReference type="ARBA" id="ARBA00050352"/>
    </source>
</evidence>
<evidence type="ECO:0000256" key="26">
    <source>
        <dbReference type="ARBA" id="ARBA00079606"/>
    </source>
</evidence>
<comment type="catalytic activity">
    <reaction evidence="12">
        <text>(9Z)-hexadecenoyl-CoA + H2O = (9Z)-hexadecenoate + CoA + H(+)</text>
        <dbReference type="Rhea" id="RHEA:40131"/>
        <dbReference type="ChEBI" id="CHEBI:15377"/>
        <dbReference type="ChEBI" id="CHEBI:15378"/>
        <dbReference type="ChEBI" id="CHEBI:32372"/>
        <dbReference type="ChEBI" id="CHEBI:57287"/>
        <dbReference type="ChEBI" id="CHEBI:61540"/>
    </reaction>
    <physiologicalReaction direction="left-to-right" evidence="12">
        <dbReference type="Rhea" id="RHEA:40132"/>
    </physiologicalReaction>
</comment>
<dbReference type="GO" id="GO:0008233">
    <property type="term" value="F:peptidase activity"/>
    <property type="evidence" value="ECO:0007669"/>
    <property type="project" value="UniProtKB-KW"/>
</dbReference>
<dbReference type="CDD" id="cd01822">
    <property type="entry name" value="Lysophospholipase_L1_like"/>
    <property type="match status" value="1"/>
</dbReference>
<evidence type="ECO:0000256" key="7">
    <source>
        <dbReference type="ARBA" id="ARBA00022801"/>
    </source>
</evidence>
<dbReference type="SUPFAM" id="SSF52266">
    <property type="entry name" value="SGNH hydrolase"/>
    <property type="match status" value="1"/>
</dbReference>
<evidence type="ECO:0000256" key="17">
    <source>
        <dbReference type="ARBA" id="ARBA00052958"/>
    </source>
</evidence>
<evidence type="ECO:0000256" key="15">
    <source>
        <dbReference type="ARBA" id="ARBA00052435"/>
    </source>
</evidence>
<dbReference type="NCBIfam" id="NF007819">
    <property type="entry name" value="PRK10528.1"/>
    <property type="match status" value="1"/>
</dbReference>
<evidence type="ECO:0000256" key="21">
    <source>
        <dbReference type="ARBA" id="ARBA00076150"/>
    </source>
</evidence>
<dbReference type="AlphaFoldDB" id="A0A2A7U0P1"/>
<dbReference type="InterPro" id="IPR051532">
    <property type="entry name" value="Ester_Hydrolysis_Enzymes"/>
</dbReference>
<dbReference type="GO" id="GO:0004622">
    <property type="term" value="F:phosphatidylcholine lysophospholipase activity"/>
    <property type="evidence" value="ECO:0007669"/>
    <property type="project" value="UniProtKB-EC"/>
</dbReference>
<comment type="catalytic activity">
    <reaction evidence="17">
        <text>(11Z)-octadecenoyl-CoA + H2O = (11Z)-octadecenoate + CoA + H(+)</text>
        <dbReference type="Rhea" id="RHEA:65240"/>
        <dbReference type="ChEBI" id="CHEBI:15377"/>
        <dbReference type="ChEBI" id="CHEBI:15378"/>
        <dbReference type="ChEBI" id="CHEBI:30827"/>
        <dbReference type="ChEBI" id="CHEBI:57287"/>
        <dbReference type="ChEBI" id="CHEBI:75121"/>
    </reaction>
    <physiologicalReaction direction="left-to-right" evidence="17">
        <dbReference type="Rhea" id="RHEA:65241"/>
    </physiologicalReaction>
</comment>
<dbReference type="EC" id="3.1.2.2" evidence="9"/>
<dbReference type="GO" id="GO:0016297">
    <property type="term" value="F:fatty acyl-[ACP] hydrolase activity"/>
    <property type="evidence" value="ECO:0007669"/>
    <property type="project" value="UniProtKB-EC"/>
</dbReference>
<feature type="domain" description="SGNH hydrolase-type esterase" evidence="30">
    <location>
        <begin position="33"/>
        <end position="191"/>
    </location>
</feature>
<reference evidence="32" key="1">
    <citation type="submission" date="2017-09" db="EMBL/GenBank/DDBJ databases">
        <title>FDA dAtabase for Regulatory Grade micrObial Sequences (FDA-ARGOS): Supporting development and validation of Infectious Disease Dx tests.</title>
        <authorList>
            <person name="Goldberg B."/>
            <person name="Campos J."/>
            <person name="Tallon L."/>
            <person name="Sadzewicz L."/>
            <person name="Ott S."/>
            <person name="Zhao X."/>
            <person name="Nagaraj S."/>
            <person name="Vavikolanu K."/>
            <person name="Aluvathingal J."/>
            <person name="Nadendla S."/>
            <person name="Geyer C."/>
            <person name="Sichtig H."/>
        </authorList>
    </citation>
    <scope>NUCLEOTIDE SEQUENCE [LARGE SCALE GENOMIC DNA]</scope>
    <source>
        <strain evidence="32">FDAARGOS_370</strain>
    </source>
</reference>
<comment type="catalytic activity">
    <reaction evidence="14">
        <text>an octanoate ester + H2O = an aliphatic alcohol + octanoate + H(+)</text>
        <dbReference type="Rhea" id="RHEA:47356"/>
        <dbReference type="ChEBI" id="CHEBI:2571"/>
        <dbReference type="ChEBI" id="CHEBI:15377"/>
        <dbReference type="ChEBI" id="CHEBI:15378"/>
        <dbReference type="ChEBI" id="CHEBI:25646"/>
        <dbReference type="ChEBI" id="CHEBI:87657"/>
    </reaction>
</comment>
<evidence type="ECO:0000259" key="30">
    <source>
        <dbReference type="Pfam" id="PF13472"/>
    </source>
</evidence>
<dbReference type="Gene3D" id="3.40.50.1110">
    <property type="entry name" value="SGNH hydrolase"/>
    <property type="match status" value="1"/>
</dbReference>